<organism evidence="8 9">
    <name type="scientific">Kushneria sinocarnis</name>
    <dbReference type="NCBI Taxonomy" id="595502"/>
    <lineage>
        <taxon>Bacteria</taxon>
        <taxon>Pseudomonadati</taxon>
        <taxon>Pseudomonadota</taxon>
        <taxon>Gammaproteobacteria</taxon>
        <taxon>Oceanospirillales</taxon>
        <taxon>Halomonadaceae</taxon>
        <taxon>Kushneria</taxon>
    </lineage>
</organism>
<dbReference type="EMBL" id="RBIN01000006">
    <property type="protein sequence ID" value="RKR02566.1"/>
    <property type="molecule type" value="Genomic_DNA"/>
</dbReference>
<reference evidence="8 9" key="1">
    <citation type="submission" date="2018-10" db="EMBL/GenBank/DDBJ databases">
        <title>Genomic Encyclopedia of Type Strains, Phase IV (KMG-IV): sequencing the most valuable type-strain genomes for metagenomic binning, comparative biology and taxonomic classification.</title>
        <authorList>
            <person name="Goeker M."/>
        </authorList>
    </citation>
    <scope>NUCLEOTIDE SEQUENCE [LARGE SCALE GENOMIC DNA]</scope>
    <source>
        <strain evidence="8 9">DSM 23229</strain>
    </source>
</reference>
<feature type="binding site" evidence="5">
    <location>
        <begin position="186"/>
        <end position="189"/>
    </location>
    <ligand>
        <name>substrate</name>
    </ligand>
</feature>
<dbReference type="NCBIfam" id="TIGR03534">
    <property type="entry name" value="RF_mod_PrmC"/>
    <property type="match status" value="1"/>
</dbReference>
<dbReference type="Gene3D" id="1.10.8.10">
    <property type="entry name" value="DNA helicase RuvA subunit, C-terminal domain"/>
    <property type="match status" value="1"/>
</dbReference>
<sequence length="287" mass="31167">MMAIDHWLARAAARLGAVSETPRLDAELLLAHACRQSRTWLYTWGDRPLAADQQERFETLLQARQAGEPVAYLLGRREFFGLELELTPAALIPRPDTELLVEQALALMPADHGGQVLDLGTGSGAIALALATARADWQCTGVDLSVAALELAARNARRLGAANVRFLQSDYFEALTGERYGIIVSNPPYLSDSDPHLGQGDLRFEPRSALVAGDNGLADLARLIRQAPGYLQAGGHLLLEHGMAQGAGVRALFRQAGYDMIATHEDLGGRPRVTLGRYRPVDEVSQR</sequence>
<dbReference type="InterPro" id="IPR004556">
    <property type="entry name" value="HemK-like"/>
</dbReference>
<dbReference type="Gene3D" id="3.40.50.150">
    <property type="entry name" value="Vaccinia Virus protein VP39"/>
    <property type="match status" value="1"/>
</dbReference>
<comment type="caution">
    <text evidence="5">Lacks conserved residue(s) required for the propagation of feature annotation.</text>
</comment>
<dbReference type="InterPro" id="IPR040758">
    <property type="entry name" value="PrmC_N"/>
</dbReference>
<dbReference type="InterPro" id="IPR002052">
    <property type="entry name" value="DNA_methylase_N6_adenine_CS"/>
</dbReference>
<evidence type="ECO:0000259" key="6">
    <source>
        <dbReference type="Pfam" id="PF05175"/>
    </source>
</evidence>
<dbReference type="EC" id="2.1.1.297" evidence="5"/>
<dbReference type="NCBIfam" id="TIGR00536">
    <property type="entry name" value="hemK_fam"/>
    <property type="match status" value="1"/>
</dbReference>
<dbReference type="FunFam" id="3.40.50.150:FF:000053">
    <property type="entry name" value="Release factor glutamine methyltransferase"/>
    <property type="match status" value="1"/>
</dbReference>
<proteinExistence type="inferred from homology"/>
<evidence type="ECO:0000313" key="8">
    <source>
        <dbReference type="EMBL" id="RKR02566.1"/>
    </source>
</evidence>
<dbReference type="InterPro" id="IPR019874">
    <property type="entry name" value="RF_methyltr_PrmC"/>
</dbReference>
<evidence type="ECO:0000256" key="4">
    <source>
        <dbReference type="ARBA" id="ARBA00048391"/>
    </source>
</evidence>
<feature type="binding site" evidence="5">
    <location>
        <position position="143"/>
    </location>
    <ligand>
        <name>S-adenosyl-L-methionine</name>
        <dbReference type="ChEBI" id="CHEBI:59789"/>
    </ligand>
</feature>
<dbReference type="GO" id="GO:0102559">
    <property type="term" value="F:peptide chain release factor N(5)-glutamine methyltransferase activity"/>
    <property type="evidence" value="ECO:0007669"/>
    <property type="project" value="UniProtKB-EC"/>
</dbReference>
<dbReference type="CDD" id="cd02440">
    <property type="entry name" value="AdoMet_MTases"/>
    <property type="match status" value="1"/>
</dbReference>
<feature type="domain" description="Release factor glutamine methyltransferase N-terminal" evidence="7">
    <location>
        <begin position="7"/>
        <end position="75"/>
    </location>
</feature>
<comment type="catalytic activity">
    <reaction evidence="4 5">
        <text>L-glutaminyl-[peptide chain release factor] + S-adenosyl-L-methionine = N(5)-methyl-L-glutaminyl-[peptide chain release factor] + S-adenosyl-L-homocysteine + H(+)</text>
        <dbReference type="Rhea" id="RHEA:42896"/>
        <dbReference type="Rhea" id="RHEA-COMP:10271"/>
        <dbReference type="Rhea" id="RHEA-COMP:10272"/>
        <dbReference type="ChEBI" id="CHEBI:15378"/>
        <dbReference type="ChEBI" id="CHEBI:30011"/>
        <dbReference type="ChEBI" id="CHEBI:57856"/>
        <dbReference type="ChEBI" id="CHEBI:59789"/>
        <dbReference type="ChEBI" id="CHEBI:61891"/>
        <dbReference type="EC" id="2.1.1.297"/>
    </reaction>
</comment>
<dbReference type="RefSeq" id="WP_342768370.1">
    <property type="nucleotide sequence ID" value="NZ_RBIN01000006.1"/>
</dbReference>
<protein>
    <recommendedName>
        <fullName evidence="5">Release factor glutamine methyltransferase</fullName>
        <shortName evidence="5">RF MTase</shortName>
        <ecNumber evidence="5">2.1.1.297</ecNumber>
    </recommendedName>
    <alternativeName>
        <fullName evidence="5">N5-glutamine methyltransferase PrmC</fullName>
    </alternativeName>
    <alternativeName>
        <fullName evidence="5">Protein-(glutamine-N5) MTase PrmC</fullName>
    </alternativeName>
    <alternativeName>
        <fullName evidence="5">Protein-glutamine N-methyltransferase PrmC</fullName>
    </alternativeName>
</protein>
<comment type="function">
    <text evidence="5">Methylates the class 1 translation termination release factors RF1/PrfA and RF2/PrfB on the glutamine residue of the universally conserved GGQ motif.</text>
</comment>
<evidence type="ECO:0000259" key="7">
    <source>
        <dbReference type="Pfam" id="PF17827"/>
    </source>
</evidence>
<keyword evidence="2 5" id="KW-0808">Transferase</keyword>
<comment type="similarity">
    <text evidence="5">Belongs to the protein N5-glutamine methyltransferase family. PrmC subfamily.</text>
</comment>
<dbReference type="SUPFAM" id="SSF53335">
    <property type="entry name" value="S-adenosyl-L-methionine-dependent methyltransferases"/>
    <property type="match status" value="1"/>
</dbReference>
<dbReference type="AlphaFoldDB" id="A0A420WVI4"/>
<evidence type="ECO:0000256" key="3">
    <source>
        <dbReference type="ARBA" id="ARBA00022691"/>
    </source>
</evidence>
<dbReference type="InterPro" id="IPR050320">
    <property type="entry name" value="N5-glutamine_MTase"/>
</dbReference>
<evidence type="ECO:0000256" key="2">
    <source>
        <dbReference type="ARBA" id="ARBA00022679"/>
    </source>
</evidence>
<dbReference type="Pfam" id="PF17827">
    <property type="entry name" value="PrmC_N"/>
    <property type="match status" value="1"/>
</dbReference>
<dbReference type="HAMAP" id="MF_02126">
    <property type="entry name" value="RF_methyltr_PrmC"/>
    <property type="match status" value="1"/>
</dbReference>
<dbReference type="InterPro" id="IPR029063">
    <property type="entry name" value="SAM-dependent_MTases_sf"/>
</dbReference>
<feature type="domain" description="Methyltransferase small" evidence="6">
    <location>
        <begin position="106"/>
        <end position="193"/>
    </location>
</feature>
<dbReference type="Proteomes" id="UP000281975">
    <property type="component" value="Unassembled WGS sequence"/>
</dbReference>
<evidence type="ECO:0000256" key="5">
    <source>
        <dbReference type="HAMAP-Rule" id="MF_02126"/>
    </source>
</evidence>
<dbReference type="GO" id="GO:0003676">
    <property type="term" value="F:nucleic acid binding"/>
    <property type="evidence" value="ECO:0007669"/>
    <property type="project" value="InterPro"/>
</dbReference>
<evidence type="ECO:0000256" key="1">
    <source>
        <dbReference type="ARBA" id="ARBA00022603"/>
    </source>
</evidence>
<dbReference type="GO" id="GO:0032259">
    <property type="term" value="P:methylation"/>
    <property type="evidence" value="ECO:0007669"/>
    <property type="project" value="UniProtKB-KW"/>
</dbReference>
<feature type="binding site" evidence="5">
    <location>
        <begin position="120"/>
        <end position="124"/>
    </location>
    <ligand>
        <name>S-adenosyl-L-methionine</name>
        <dbReference type="ChEBI" id="CHEBI:59789"/>
    </ligand>
</feature>
<evidence type="ECO:0000313" key="9">
    <source>
        <dbReference type="Proteomes" id="UP000281975"/>
    </source>
</evidence>
<gene>
    <name evidence="5" type="primary">prmC</name>
    <name evidence="8" type="ORF">C7446_2282</name>
</gene>
<dbReference type="InterPro" id="IPR007848">
    <property type="entry name" value="Small_mtfrase_dom"/>
</dbReference>
<dbReference type="FunFam" id="1.10.8.10:FF:000032">
    <property type="entry name" value="Release factor glutamine methyltransferase"/>
    <property type="match status" value="1"/>
</dbReference>
<keyword evidence="9" id="KW-1185">Reference proteome</keyword>
<dbReference type="PANTHER" id="PTHR18895:SF74">
    <property type="entry name" value="MTRF1L RELEASE FACTOR GLUTAMINE METHYLTRANSFERASE"/>
    <property type="match status" value="1"/>
</dbReference>
<dbReference type="PANTHER" id="PTHR18895">
    <property type="entry name" value="HEMK METHYLTRANSFERASE"/>
    <property type="match status" value="1"/>
</dbReference>
<accession>A0A420WVI4</accession>
<dbReference type="PROSITE" id="PS00092">
    <property type="entry name" value="N6_MTASE"/>
    <property type="match status" value="1"/>
</dbReference>
<name>A0A420WVI4_9GAMM</name>
<dbReference type="Pfam" id="PF05175">
    <property type="entry name" value="MTS"/>
    <property type="match status" value="1"/>
</dbReference>
<keyword evidence="3 5" id="KW-0949">S-adenosyl-L-methionine</keyword>
<feature type="binding site" evidence="5">
    <location>
        <position position="186"/>
    </location>
    <ligand>
        <name>S-adenosyl-L-methionine</name>
        <dbReference type="ChEBI" id="CHEBI:59789"/>
    </ligand>
</feature>
<comment type="caution">
    <text evidence="8">The sequence shown here is derived from an EMBL/GenBank/DDBJ whole genome shotgun (WGS) entry which is preliminary data.</text>
</comment>
<keyword evidence="1 5" id="KW-0489">Methyltransferase</keyword>